<evidence type="ECO:0000313" key="1">
    <source>
        <dbReference type="EMBL" id="AIY17988.1"/>
    </source>
</evidence>
<keyword evidence="2" id="KW-1185">Reference proteome</keyword>
<evidence type="ECO:0000313" key="2">
    <source>
        <dbReference type="Proteomes" id="UP000030300"/>
    </source>
</evidence>
<dbReference type="HOGENOM" id="CLU_2667436_0_0_11"/>
<name>A0A0A1DN94_NOCSI</name>
<proteinExistence type="predicted"/>
<gene>
    <name evidence="1" type="ORF">KR76_16675</name>
</gene>
<organism evidence="1 2">
    <name type="scientific">Nocardioides simplex</name>
    <name type="common">Arthrobacter simplex</name>
    <dbReference type="NCBI Taxonomy" id="2045"/>
    <lineage>
        <taxon>Bacteria</taxon>
        <taxon>Bacillati</taxon>
        <taxon>Actinomycetota</taxon>
        <taxon>Actinomycetes</taxon>
        <taxon>Propionibacteriales</taxon>
        <taxon>Nocardioidaceae</taxon>
        <taxon>Pimelobacter</taxon>
    </lineage>
</organism>
<reference evidence="1 2" key="1">
    <citation type="journal article" date="2015" name="Genome Announc.">
        <title>Complete Genome Sequence of Steroid-Transforming Nocardioides simplex VKM Ac-2033D.</title>
        <authorList>
            <person name="Shtratnikova V.Y."/>
            <person name="Schelkunov M.I."/>
            <person name="Pekov Y.A."/>
            <person name="Fokina V.V."/>
            <person name="Logacheva M.D."/>
            <person name="Sokolov S.L."/>
            <person name="Bragin E.Y."/>
            <person name="Ashapkin V.V."/>
            <person name="Donova M.V."/>
        </authorList>
    </citation>
    <scope>NUCLEOTIDE SEQUENCE [LARGE SCALE GENOMIC DNA]</scope>
    <source>
        <strain evidence="1 2">VKM Ac-2033D</strain>
    </source>
</reference>
<dbReference type="AlphaFoldDB" id="A0A0A1DN94"/>
<dbReference type="RefSeq" id="WP_038679811.1">
    <property type="nucleotide sequence ID" value="NZ_BJMC01000027.1"/>
</dbReference>
<dbReference type="EMBL" id="CP009896">
    <property type="protein sequence ID" value="AIY17988.1"/>
    <property type="molecule type" value="Genomic_DNA"/>
</dbReference>
<protein>
    <submittedName>
        <fullName evidence="1">Uncharacterized protein</fullName>
    </submittedName>
</protein>
<accession>A0A0A1DN94</accession>
<dbReference type="STRING" id="2045.KR76_16675"/>
<dbReference type="GeneID" id="96610464"/>
<dbReference type="Proteomes" id="UP000030300">
    <property type="component" value="Chromosome"/>
</dbReference>
<dbReference type="KEGG" id="psim:KR76_16675"/>
<sequence length="75" mass="8129">MIRVHSILCTTPVELDAYPLDPNISMLHGVGAGAVVMKVGHWPVVMTPAEARMLARHLTLTAERAEEVPGDLEDV</sequence>